<keyword evidence="1" id="KW-0813">Transport</keyword>
<dbReference type="STRING" id="5722.A2GKT4"/>
<evidence type="ECO:0000256" key="5">
    <source>
        <dbReference type="SAM" id="Phobius"/>
    </source>
</evidence>
<dbReference type="Pfam" id="PF00005">
    <property type="entry name" value="ABC_tran"/>
    <property type="match status" value="1"/>
</dbReference>
<dbReference type="InterPro" id="IPR026082">
    <property type="entry name" value="ABCA"/>
</dbReference>
<keyword evidence="3" id="KW-0547">Nucleotide-binding</keyword>
<dbReference type="VEuPathDB" id="TrichDB:TVAGG3_0736060"/>
<dbReference type="InParanoid" id="A2GKT4"/>
<keyword evidence="8" id="KW-1185">Reference proteome</keyword>
<protein>
    <submittedName>
        <fullName evidence="7">ABC transporter family protein</fullName>
    </submittedName>
</protein>
<dbReference type="GO" id="GO:0140359">
    <property type="term" value="F:ABC-type transporter activity"/>
    <property type="evidence" value="ECO:0007669"/>
    <property type="project" value="InterPro"/>
</dbReference>
<dbReference type="InterPro" id="IPR027417">
    <property type="entry name" value="P-loop_NTPase"/>
</dbReference>
<organism evidence="7 8">
    <name type="scientific">Trichomonas vaginalis (strain ATCC PRA-98 / G3)</name>
    <dbReference type="NCBI Taxonomy" id="412133"/>
    <lineage>
        <taxon>Eukaryota</taxon>
        <taxon>Metamonada</taxon>
        <taxon>Parabasalia</taxon>
        <taxon>Trichomonadida</taxon>
        <taxon>Trichomonadidae</taxon>
        <taxon>Trichomonas</taxon>
    </lineage>
</organism>
<feature type="transmembrane region" description="Helical" evidence="5">
    <location>
        <begin position="334"/>
        <end position="358"/>
    </location>
</feature>
<dbReference type="RefSeq" id="XP_001295163.1">
    <property type="nucleotide sequence ID" value="XM_001295162.1"/>
</dbReference>
<dbReference type="Gene3D" id="3.40.50.300">
    <property type="entry name" value="P-loop containing nucleotide triphosphate hydrolases"/>
    <property type="match status" value="1"/>
</dbReference>
<dbReference type="GO" id="GO:0005524">
    <property type="term" value="F:ATP binding"/>
    <property type="evidence" value="ECO:0007669"/>
    <property type="project" value="UniProtKB-KW"/>
</dbReference>
<dbReference type="InterPro" id="IPR003593">
    <property type="entry name" value="AAA+_ATPase"/>
</dbReference>
<dbReference type="OMA" id="AVMCARR"/>
<evidence type="ECO:0000256" key="3">
    <source>
        <dbReference type="ARBA" id="ARBA00022741"/>
    </source>
</evidence>
<dbReference type="PANTHER" id="PTHR19229:SF36">
    <property type="entry name" value="ATP-BINDING CASSETTE SUB-FAMILY A MEMBER 2"/>
    <property type="match status" value="1"/>
</dbReference>
<feature type="transmembrane region" description="Helical" evidence="5">
    <location>
        <begin position="198"/>
        <end position="217"/>
    </location>
</feature>
<name>A2GKT4_TRIV3</name>
<evidence type="ECO:0000256" key="2">
    <source>
        <dbReference type="ARBA" id="ARBA00022737"/>
    </source>
</evidence>
<reference evidence="7" key="1">
    <citation type="submission" date="2006-10" db="EMBL/GenBank/DDBJ databases">
        <authorList>
            <person name="Amadeo P."/>
            <person name="Zhao Q."/>
            <person name="Wortman J."/>
            <person name="Fraser-Liggett C."/>
            <person name="Carlton J."/>
        </authorList>
    </citation>
    <scope>NUCLEOTIDE SEQUENCE</scope>
    <source>
        <strain evidence="7">G3</strain>
    </source>
</reference>
<dbReference type="PROSITE" id="PS50893">
    <property type="entry name" value="ABC_TRANSPORTER_2"/>
    <property type="match status" value="1"/>
</dbReference>
<dbReference type="EMBL" id="DS116875">
    <property type="protein sequence ID" value="EAX82233.1"/>
    <property type="molecule type" value="Genomic_DNA"/>
</dbReference>
<keyword evidence="5" id="KW-0812">Transmembrane</keyword>
<reference evidence="7" key="2">
    <citation type="journal article" date="2007" name="Science">
        <title>Draft genome sequence of the sexually transmitted pathogen Trichomonas vaginalis.</title>
        <authorList>
            <person name="Carlton J.M."/>
            <person name="Hirt R.P."/>
            <person name="Silva J.C."/>
            <person name="Delcher A.L."/>
            <person name="Schatz M."/>
            <person name="Zhao Q."/>
            <person name="Wortman J.R."/>
            <person name="Bidwell S.L."/>
            <person name="Alsmark U.C.M."/>
            <person name="Besteiro S."/>
            <person name="Sicheritz-Ponten T."/>
            <person name="Noel C.J."/>
            <person name="Dacks J.B."/>
            <person name="Foster P.G."/>
            <person name="Simillion C."/>
            <person name="Van de Peer Y."/>
            <person name="Miranda-Saavedra D."/>
            <person name="Barton G.J."/>
            <person name="Westrop G.D."/>
            <person name="Mueller S."/>
            <person name="Dessi D."/>
            <person name="Fiori P.L."/>
            <person name="Ren Q."/>
            <person name="Paulsen I."/>
            <person name="Zhang H."/>
            <person name="Bastida-Corcuera F.D."/>
            <person name="Simoes-Barbosa A."/>
            <person name="Brown M.T."/>
            <person name="Hayes R.D."/>
            <person name="Mukherjee M."/>
            <person name="Okumura C.Y."/>
            <person name="Schneider R."/>
            <person name="Smith A.J."/>
            <person name="Vanacova S."/>
            <person name="Villalvazo M."/>
            <person name="Haas B.J."/>
            <person name="Pertea M."/>
            <person name="Feldblyum T.V."/>
            <person name="Utterback T.R."/>
            <person name="Shu C.L."/>
            <person name="Osoegawa K."/>
            <person name="de Jong P.J."/>
            <person name="Hrdy I."/>
            <person name="Horvathova L."/>
            <person name="Zubacova Z."/>
            <person name="Dolezal P."/>
            <person name="Malik S.B."/>
            <person name="Logsdon J.M. Jr."/>
            <person name="Henze K."/>
            <person name="Gupta A."/>
            <person name="Wang C.C."/>
            <person name="Dunne R.L."/>
            <person name="Upcroft J.A."/>
            <person name="Upcroft P."/>
            <person name="White O."/>
            <person name="Salzberg S.L."/>
            <person name="Tang P."/>
            <person name="Chiu C.-H."/>
            <person name="Lee Y.-S."/>
            <person name="Embley T.M."/>
            <person name="Coombs G.H."/>
            <person name="Mottram J.C."/>
            <person name="Tachezy J."/>
            <person name="Fraser-Liggett C.M."/>
            <person name="Johnson P.J."/>
        </authorList>
    </citation>
    <scope>NUCLEOTIDE SEQUENCE [LARGE SCALE GENOMIC DNA]</scope>
    <source>
        <strain evidence="7">G3</strain>
    </source>
</reference>
<dbReference type="OrthoDB" id="6367752at2759"/>
<keyword evidence="5" id="KW-1133">Transmembrane helix</keyword>
<feature type="transmembrane region" description="Helical" evidence="5">
    <location>
        <begin position="23"/>
        <end position="46"/>
    </location>
</feature>
<accession>A2GKT4</accession>
<keyword evidence="5" id="KW-0472">Membrane</keyword>
<dbReference type="InterPro" id="IPR003439">
    <property type="entry name" value="ABC_transporter-like_ATP-bd"/>
</dbReference>
<dbReference type="eggNOG" id="KOG0059">
    <property type="taxonomic scope" value="Eukaryota"/>
</dbReference>
<dbReference type="SMR" id="A2GKT4"/>
<evidence type="ECO:0000256" key="4">
    <source>
        <dbReference type="ARBA" id="ARBA00022840"/>
    </source>
</evidence>
<proteinExistence type="predicted"/>
<keyword evidence="2" id="KW-0677">Repeat</keyword>
<evidence type="ECO:0000313" key="7">
    <source>
        <dbReference type="EMBL" id="EAX82233.1"/>
    </source>
</evidence>
<dbReference type="FunFam" id="3.40.50.300:FF:004975">
    <property type="entry name" value="ABC transporter family protein"/>
    <property type="match status" value="1"/>
</dbReference>
<keyword evidence="4" id="KW-0067">ATP-binding</keyword>
<feature type="domain" description="ABC transporter" evidence="6">
    <location>
        <begin position="433"/>
        <end position="658"/>
    </location>
</feature>
<feature type="transmembrane region" description="Helical" evidence="5">
    <location>
        <begin position="275"/>
        <end position="296"/>
    </location>
</feature>
<dbReference type="SMART" id="SM00382">
    <property type="entry name" value="AAA"/>
    <property type="match status" value="1"/>
</dbReference>
<dbReference type="KEGG" id="tva:4739861"/>
<dbReference type="GO" id="GO:0016020">
    <property type="term" value="C:membrane"/>
    <property type="evidence" value="ECO:0007669"/>
    <property type="project" value="InterPro"/>
</dbReference>
<dbReference type="AlphaFoldDB" id="A2GKT4"/>
<evidence type="ECO:0000256" key="1">
    <source>
        <dbReference type="ARBA" id="ARBA00022448"/>
    </source>
</evidence>
<dbReference type="SUPFAM" id="SSF52540">
    <property type="entry name" value="P-loop containing nucleoside triphosphate hydrolases"/>
    <property type="match status" value="1"/>
</dbReference>
<dbReference type="PANTHER" id="PTHR19229">
    <property type="entry name" value="ATP-BINDING CASSETTE TRANSPORTER SUBFAMILY A ABCA"/>
    <property type="match status" value="1"/>
</dbReference>
<dbReference type="Proteomes" id="UP000001542">
    <property type="component" value="Unassembled WGS sequence"/>
</dbReference>
<sequence length="760" mass="87586">MWKFFEVTYSILYRRLIIYWRHIIYLITSTIALVFFSNLIDLILALTSHNNSVTGYSQFQLLNTKSINFGVIFTKDPEIQNYTKEILENVKNIIKYDTGITPNSVNLSDDESFLNYNDKNPEHPLFFAFNFSKNGAGYPKAYMHEDSVYQEKFYPKSSASLILQKAIYMYETNSTYWDTHIFYHKVSAEDSDYNQNKLVILIVCLIIIGIFPLFYTMDDLYTMRRTYLELYQLNLLAYWTGTYIADLIATTPCVIIAWAMFMFMKFELFCDHPYLSLLSIIIANSLYVEVSYFFAYMVSSKFVAFVGYAVAGVSISVVYSMLLMNEQGVLFKDYFDIPCLYPFSAPSAILTHLYYFGYTRKEQYMYTFVCFVLWFVLLAPMELMNKRIKRMSIKLSQSISENMIQVKESQKISEEAIAMEEEVRNSHPGDYKIRLVDVCKVYKDTKRKNINAVNNVSLGIKDGCLFGLLGSNGAGKTTLMNILLNQIPLMSGSIDISSDEMIGYCPQFVTHLAEELTIIQTMKFFCHFFCIRNSERERVIDLLLNSLDMTRHKNRVVSELSAGLKQKLSVAIAFMLESKIIVLDEPTSVLDPISRRKVHHLINMYKGSKTFILCTHIIEEAESLCDEITIMIDGCIHTIGSPTYLSNKFGKEWKFDLILTNGDSTTINIVEEYINNNIKTAKQLIKHHSSIIYTVPSNDISIADLFTKLNVLKNEEHVLKYYTCTSSTIENVFTKLIDEAHSNNSNNETRESDEMASLNI</sequence>
<dbReference type="GO" id="GO:0016887">
    <property type="term" value="F:ATP hydrolysis activity"/>
    <property type="evidence" value="ECO:0007669"/>
    <property type="project" value="InterPro"/>
</dbReference>
<gene>
    <name evidence="7" type="ORF">TVAG_461330</name>
</gene>
<feature type="transmembrane region" description="Helical" evidence="5">
    <location>
        <begin position="364"/>
        <end position="384"/>
    </location>
</feature>
<evidence type="ECO:0000313" key="8">
    <source>
        <dbReference type="Proteomes" id="UP000001542"/>
    </source>
</evidence>
<evidence type="ECO:0000259" key="6">
    <source>
        <dbReference type="PROSITE" id="PS50893"/>
    </source>
</evidence>
<feature type="transmembrane region" description="Helical" evidence="5">
    <location>
        <begin position="302"/>
        <end position="322"/>
    </location>
</feature>
<dbReference type="VEuPathDB" id="TrichDB:TVAG_461330"/>
<feature type="transmembrane region" description="Helical" evidence="5">
    <location>
        <begin position="237"/>
        <end position="263"/>
    </location>
</feature>